<dbReference type="EMBL" id="JAVIJP010000027">
    <property type="protein sequence ID" value="KAL3636031.1"/>
    <property type="molecule type" value="Genomic_DNA"/>
</dbReference>
<accession>A0ABD3D3A0</accession>
<organism evidence="1 2">
    <name type="scientific">Castilleja foliolosa</name>
    <dbReference type="NCBI Taxonomy" id="1961234"/>
    <lineage>
        <taxon>Eukaryota</taxon>
        <taxon>Viridiplantae</taxon>
        <taxon>Streptophyta</taxon>
        <taxon>Embryophyta</taxon>
        <taxon>Tracheophyta</taxon>
        <taxon>Spermatophyta</taxon>
        <taxon>Magnoliopsida</taxon>
        <taxon>eudicotyledons</taxon>
        <taxon>Gunneridae</taxon>
        <taxon>Pentapetalae</taxon>
        <taxon>asterids</taxon>
        <taxon>lamiids</taxon>
        <taxon>Lamiales</taxon>
        <taxon>Orobanchaceae</taxon>
        <taxon>Pedicularideae</taxon>
        <taxon>Castillejinae</taxon>
        <taxon>Castilleja</taxon>
    </lineage>
</organism>
<evidence type="ECO:0000313" key="1">
    <source>
        <dbReference type="EMBL" id="KAL3636031.1"/>
    </source>
</evidence>
<dbReference type="PANTHER" id="PTHR31727:SF10">
    <property type="entry name" value="ACYL-[ACYL-CARRIER-PROTEIN] HYDROLASE"/>
    <property type="match status" value="1"/>
</dbReference>
<dbReference type="SUPFAM" id="SSF54637">
    <property type="entry name" value="Thioesterase/thiol ester dehydrase-isomerase"/>
    <property type="match status" value="1"/>
</dbReference>
<name>A0ABD3D3A0_9LAMI</name>
<reference evidence="2" key="1">
    <citation type="journal article" date="2024" name="IScience">
        <title>Strigolactones Initiate the Formation of Haustorium-like Structures in Castilleja.</title>
        <authorList>
            <person name="Buerger M."/>
            <person name="Peterson D."/>
            <person name="Chory J."/>
        </authorList>
    </citation>
    <scope>NUCLEOTIDE SEQUENCE [LARGE SCALE GENOMIC DNA]</scope>
</reference>
<protein>
    <submittedName>
        <fullName evidence="1">Uncharacterized protein</fullName>
    </submittedName>
</protein>
<sequence length="173" mass="19807">MAAICSQLSFFIQCSSNNNSHQKPNNQKHHFAKIKGTKSSNMKIQSQDQSTAFHAVDPAAENLHLFDEQARQNILKIKQSFDPYRLGMFVHEGLQYGQSVVVRSNEVGPDKTMTLESILNLLQLMRQFGTTAGMIRHNLIWVISRMQVQGRSGRSRHVVRIIREKWDEMRLAA</sequence>
<dbReference type="InterPro" id="IPR045023">
    <property type="entry name" value="FATA/B"/>
</dbReference>
<gene>
    <name evidence="1" type="ORF">CASFOL_020578</name>
</gene>
<dbReference type="AlphaFoldDB" id="A0ABD3D3A0"/>
<dbReference type="InterPro" id="IPR029069">
    <property type="entry name" value="HotDog_dom_sf"/>
</dbReference>
<comment type="caution">
    <text evidence="1">The sequence shown here is derived from an EMBL/GenBank/DDBJ whole genome shotgun (WGS) entry which is preliminary data.</text>
</comment>
<dbReference type="Proteomes" id="UP001632038">
    <property type="component" value="Unassembled WGS sequence"/>
</dbReference>
<dbReference type="PANTHER" id="PTHR31727">
    <property type="entry name" value="OLEOYL-ACYL CARRIER PROTEIN THIOESTERASE 1, CHLOROPLASTIC"/>
    <property type="match status" value="1"/>
</dbReference>
<proteinExistence type="predicted"/>
<dbReference type="Gene3D" id="3.10.129.10">
    <property type="entry name" value="Hotdog Thioesterase"/>
    <property type="match status" value="1"/>
</dbReference>
<keyword evidence="2" id="KW-1185">Reference proteome</keyword>
<evidence type="ECO:0000313" key="2">
    <source>
        <dbReference type="Proteomes" id="UP001632038"/>
    </source>
</evidence>